<sequence length="52" mass="6187">MCHIYRLMYACGCRIKDPYNFHQCVERQGTNAKCDPIKVLELKKDHYCAEHL</sequence>
<organism evidence="1 2">
    <name type="scientific">Aspergillus violaceofuscus (strain CBS 115571)</name>
    <dbReference type="NCBI Taxonomy" id="1450538"/>
    <lineage>
        <taxon>Eukaryota</taxon>
        <taxon>Fungi</taxon>
        <taxon>Dikarya</taxon>
        <taxon>Ascomycota</taxon>
        <taxon>Pezizomycotina</taxon>
        <taxon>Eurotiomycetes</taxon>
        <taxon>Eurotiomycetidae</taxon>
        <taxon>Eurotiales</taxon>
        <taxon>Aspergillaceae</taxon>
        <taxon>Aspergillus</taxon>
    </lineage>
</organism>
<gene>
    <name evidence="1" type="ORF">BO99DRAFT_445107</name>
</gene>
<proteinExistence type="predicted"/>
<keyword evidence="2" id="KW-1185">Reference proteome</keyword>
<evidence type="ECO:0000313" key="1">
    <source>
        <dbReference type="EMBL" id="PYI16788.1"/>
    </source>
</evidence>
<dbReference type="Proteomes" id="UP000249829">
    <property type="component" value="Unassembled WGS sequence"/>
</dbReference>
<feature type="non-terminal residue" evidence="1">
    <location>
        <position position="52"/>
    </location>
</feature>
<dbReference type="AlphaFoldDB" id="A0A2V5GZ44"/>
<dbReference type="EMBL" id="KZ825164">
    <property type="protein sequence ID" value="PYI16788.1"/>
    <property type="molecule type" value="Genomic_DNA"/>
</dbReference>
<evidence type="ECO:0000313" key="2">
    <source>
        <dbReference type="Proteomes" id="UP000249829"/>
    </source>
</evidence>
<protein>
    <submittedName>
        <fullName evidence="1">Uncharacterized protein</fullName>
    </submittedName>
</protein>
<reference evidence="1 2" key="1">
    <citation type="submission" date="2018-02" db="EMBL/GenBank/DDBJ databases">
        <title>The genomes of Aspergillus section Nigri reveals drivers in fungal speciation.</title>
        <authorList>
            <consortium name="DOE Joint Genome Institute"/>
            <person name="Vesth T.C."/>
            <person name="Nybo J."/>
            <person name="Theobald S."/>
            <person name="Brandl J."/>
            <person name="Frisvad J.C."/>
            <person name="Nielsen K.F."/>
            <person name="Lyhne E.K."/>
            <person name="Kogle M.E."/>
            <person name="Kuo A."/>
            <person name="Riley R."/>
            <person name="Clum A."/>
            <person name="Nolan M."/>
            <person name="Lipzen A."/>
            <person name="Salamov A."/>
            <person name="Henrissat B."/>
            <person name="Wiebenga A."/>
            <person name="De vries R.P."/>
            <person name="Grigoriev I.V."/>
            <person name="Mortensen U.H."/>
            <person name="Andersen M.R."/>
            <person name="Baker S.E."/>
        </authorList>
    </citation>
    <scope>NUCLEOTIDE SEQUENCE [LARGE SCALE GENOMIC DNA]</scope>
    <source>
        <strain evidence="1 2">CBS 115571</strain>
    </source>
</reference>
<accession>A0A2V5GZ44</accession>
<name>A0A2V5GZ44_ASPV1</name>